<reference evidence="7" key="1">
    <citation type="journal article" date="2019" name="Int. J. Syst. Evol. Microbiol.">
        <title>The Global Catalogue of Microorganisms (GCM) 10K type strain sequencing project: providing services to taxonomists for standard genome sequencing and annotation.</title>
        <authorList>
            <consortium name="The Broad Institute Genomics Platform"/>
            <consortium name="The Broad Institute Genome Sequencing Center for Infectious Disease"/>
            <person name="Wu L."/>
            <person name="Ma J."/>
        </authorList>
    </citation>
    <scope>NUCLEOTIDE SEQUENCE [LARGE SCALE GENOMIC DNA]</scope>
    <source>
        <strain evidence="7">CGMCC 1.15399</strain>
    </source>
</reference>
<evidence type="ECO:0000256" key="4">
    <source>
        <dbReference type="SAM" id="SignalP"/>
    </source>
</evidence>
<protein>
    <submittedName>
        <fullName evidence="6">DNRLRE domain-containing protein</fullName>
    </submittedName>
</protein>
<gene>
    <name evidence="6" type="ORF">ACFSJ0_57120</name>
</gene>
<keyword evidence="2" id="KW-0964">Secreted</keyword>
<dbReference type="EMBL" id="JBHUCM010000067">
    <property type="protein sequence ID" value="MFD1546653.1"/>
    <property type="molecule type" value="Genomic_DNA"/>
</dbReference>
<comment type="subcellular location">
    <subcellularLocation>
        <location evidence="1">Secreted</location>
    </subcellularLocation>
</comment>
<dbReference type="InterPro" id="IPR055372">
    <property type="entry name" value="CBM96"/>
</dbReference>
<sequence length="208" mass="21524">MNGRVSLAGMVMLAGTAAGATPAAARTTVPETASVSVTVDQDTYLSEANPDTPHAAYTWLAACPRTCDGTTGSERQSLVRFTVVGVPKGTTGVTMTLRLRAARTTDSSISVSKVVAAWADGVTWKNRPSPGTALDTAKGLTDGRDVELDVSGAFAGNGTYSFGIRATAGAQAVFDSAETAGGMPPRLVATYTTQRVAGPFRRTVRHVR</sequence>
<dbReference type="RefSeq" id="WP_219527483.1">
    <property type="nucleotide sequence ID" value="NZ_JAHKRM010000002.1"/>
</dbReference>
<evidence type="ECO:0000259" key="5">
    <source>
        <dbReference type="Pfam" id="PF24517"/>
    </source>
</evidence>
<proteinExistence type="predicted"/>
<evidence type="ECO:0000313" key="7">
    <source>
        <dbReference type="Proteomes" id="UP001597097"/>
    </source>
</evidence>
<keyword evidence="3 4" id="KW-0732">Signal</keyword>
<feature type="signal peptide" evidence="4">
    <location>
        <begin position="1"/>
        <end position="20"/>
    </location>
</feature>
<organism evidence="6 7">
    <name type="scientific">Nonomuraea guangzhouensis</name>
    <dbReference type="NCBI Taxonomy" id="1291555"/>
    <lineage>
        <taxon>Bacteria</taxon>
        <taxon>Bacillati</taxon>
        <taxon>Actinomycetota</taxon>
        <taxon>Actinomycetes</taxon>
        <taxon>Streptosporangiales</taxon>
        <taxon>Streptosporangiaceae</taxon>
        <taxon>Nonomuraea</taxon>
    </lineage>
</organism>
<evidence type="ECO:0000256" key="3">
    <source>
        <dbReference type="ARBA" id="ARBA00022729"/>
    </source>
</evidence>
<dbReference type="Pfam" id="PF24517">
    <property type="entry name" value="CBM96"/>
    <property type="match status" value="1"/>
</dbReference>
<keyword evidence="7" id="KW-1185">Reference proteome</keyword>
<comment type="caution">
    <text evidence="6">The sequence shown here is derived from an EMBL/GenBank/DDBJ whole genome shotgun (WGS) entry which is preliminary data.</text>
</comment>
<name>A0ABW4GUU3_9ACTN</name>
<accession>A0ABW4GUU3</accession>
<feature type="chain" id="PRO_5046558434" evidence="4">
    <location>
        <begin position="21"/>
        <end position="208"/>
    </location>
</feature>
<evidence type="ECO:0000313" key="6">
    <source>
        <dbReference type="EMBL" id="MFD1546653.1"/>
    </source>
</evidence>
<dbReference type="Proteomes" id="UP001597097">
    <property type="component" value="Unassembled WGS sequence"/>
</dbReference>
<evidence type="ECO:0000256" key="2">
    <source>
        <dbReference type="ARBA" id="ARBA00022525"/>
    </source>
</evidence>
<evidence type="ECO:0000256" key="1">
    <source>
        <dbReference type="ARBA" id="ARBA00004613"/>
    </source>
</evidence>
<feature type="domain" description="Carbohydrate-binding module family 96" evidence="5">
    <location>
        <begin position="35"/>
        <end position="190"/>
    </location>
</feature>
<dbReference type="NCBIfam" id="NF033679">
    <property type="entry name" value="DNRLRE_dom"/>
    <property type="match status" value="1"/>
</dbReference>